<proteinExistence type="predicted"/>
<dbReference type="GO" id="GO:0003723">
    <property type="term" value="F:RNA binding"/>
    <property type="evidence" value="ECO:0007669"/>
    <property type="project" value="InterPro"/>
</dbReference>
<dbReference type="GO" id="GO:0005524">
    <property type="term" value="F:ATP binding"/>
    <property type="evidence" value="ECO:0007669"/>
    <property type="project" value="InterPro"/>
</dbReference>
<name>X1HFD1_9ZZZZ</name>
<reference evidence="2" key="1">
    <citation type="journal article" date="2014" name="Front. Microbiol.">
        <title>High frequency of phylogenetically diverse reductive dehalogenase-homologous genes in deep subseafloor sedimentary metagenomes.</title>
        <authorList>
            <person name="Kawai M."/>
            <person name="Futagami T."/>
            <person name="Toyoda A."/>
            <person name="Takaki Y."/>
            <person name="Nishi S."/>
            <person name="Hori S."/>
            <person name="Arai W."/>
            <person name="Tsubouchi T."/>
            <person name="Morono Y."/>
            <person name="Uchiyama I."/>
            <person name="Ito T."/>
            <person name="Fujiyama A."/>
            <person name="Inagaki F."/>
            <person name="Takami H."/>
        </authorList>
    </citation>
    <scope>NUCLEOTIDE SEQUENCE</scope>
    <source>
        <strain evidence="2">Expedition CK06-06</strain>
    </source>
</reference>
<dbReference type="GO" id="GO:0006353">
    <property type="term" value="P:DNA-templated transcription termination"/>
    <property type="evidence" value="ECO:0007669"/>
    <property type="project" value="InterPro"/>
</dbReference>
<dbReference type="PANTHER" id="PTHR46425">
    <property type="entry name" value="TRANSCRIPTION TERMINATION FACTOR RHO"/>
    <property type="match status" value="1"/>
</dbReference>
<protein>
    <recommendedName>
        <fullName evidence="1">Rho RNA-BD domain-containing protein</fullName>
    </recommendedName>
</protein>
<dbReference type="AlphaFoldDB" id="X1HFD1"/>
<dbReference type="PANTHER" id="PTHR46425:SF1">
    <property type="entry name" value="TRANSCRIPTION TERMINATION FACTOR RHO"/>
    <property type="match status" value="1"/>
</dbReference>
<dbReference type="Gene3D" id="1.10.720.10">
    <property type="match status" value="1"/>
</dbReference>
<feature type="domain" description="Rho RNA-BD" evidence="1">
    <location>
        <begin position="48"/>
        <end position="90"/>
    </location>
</feature>
<dbReference type="InterPro" id="IPR011112">
    <property type="entry name" value="Rho-like_N"/>
</dbReference>
<dbReference type="SMART" id="SM00959">
    <property type="entry name" value="Rho_N"/>
    <property type="match status" value="1"/>
</dbReference>
<evidence type="ECO:0000259" key="1">
    <source>
        <dbReference type="PROSITE" id="PS51856"/>
    </source>
</evidence>
<dbReference type="Pfam" id="PF07498">
    <property type="entry name" value="Rho_N"/>
    <property type="match status" value="1"/>
</dbReference>
<dbReference type="InterPro" id="IPR011113">
    <property type="entry name" value="Rho_RNA-bd"/>
</dbReference>
<dbReference type="PROSITE" id="PS51856">
    <property type="entry name" value="RHO_RNA_BD"/>
    <property type="match status" value="1"/>
</dbReference>
<sequence length="90" mass="10273">MNISELENKSRDELIELAKEMGISSYANLKKQDIIMRLLQANAEQQGYLFCSGILETMSDGYGFLRQDSMLPSSTDVYVSQSQIRRFGLR</sequence>
<dbReference type="InterPro" id="IPR036269">
    <property type="entry name" value="Rho_N_sf"/>
</dbReference>
<dbReference type="SUPFAM" id="SSF68912">
    <property type="entry name" value="Rho N-terminal domain-like"/>
    <property type="match status" value="1"/>
</dbReference>
<accession>X1HFD1</accession>
<dbReference type="Pfam" id="PF07497">
    <property type="entry name" value="Rho_RNA_bind"/>
    <property type="match status" value="1"/>
</dbReference>
<evidence type="ECO:0000313" key="2">
    <source>
        <dbReference type="EMBL" id="GAH52524.1"/>
    </source>
</evidence>
<dbReference type="InterPro" id="IPR012340">
    <property type="entry name" value="NA-bd_OB-fold"/>
</dbReference>
<dbReference type="EMBL" id="BARU01020744">
    <property type="protein sequence ID" value="GAH52524.1"/>
    <property type="molecule type" value="Genomic_DNA"/>
</dbReference>
<gene>
    <name evidence="2" type="ORF">S03H2_34020</name>
</gene>
<dbReference type="GO" id="GO:0008186">
    <property type="term" value="F:ATP-dependent activity, acting on RNA"/>
    <property type="evidence" value="ECO:0007669"/>
    <property type="project" value="InterPro"/>
</dbReference>
<feature type="non-terminal residue" evidence="2">
    <location>
        <position position="90"/>
    </location>
</feature>
<dbReference type="SUPFAM" id="SSF50249">
    <property type="entry name" value="Nucleic acid-binding proteins"/>
    <property type="match status" value="1"/>
</dbReference>
<dbReference type="InterPro" id="IPR004665">
    <property type="entry name" value="Term_rho"/>
</dbReference>
<comment type="caution">
    <text evidence="2">The sequence shown here is derived from an EMBL/GenBank/DDBJ whole genome shotgun (WGS) entry which is preliminary data.</text>
</comment>
<organism evidence="2">
    <name type="scientific">marine sediment metagenome</name>
    <dbReference type="NCBI Taxonomy" id="412755"/>
    <lineage>
        <taxon>unclassified sequences</taxon>
        <taxon>metagenomes</taxon>
        <taxon>ecological metagenomes</taxon>
    </lineage>
</organism>
<dbReference type="Gene3D" id="2.40.50.140">
    <property type="entry name" value="Nucleic acid-binding proteins"/>
    <property type="match status" value="1"/>
</dbReference>